<accession>A0A1I3F5P0</accession>
<evidence type="ECO:0000256" key="11">
    <source>
        <dbReference type="ARBA" id="ARBA00023136"/>
    </source>
</evidence>
<keyword evidence="12" id="KW-0564">Palmitate</keyword>
<keyword evidence="7" id="KW-0732">Signal</keyword>
<dbReference type="EMBL" id="FOQH01000004">
    <property type="protein sequence ID" value="SFI06549.1"/>
    <property type="molecule type" value="Genomic_DNA"/>
</dbReference>
<dbReference type="GO" id="GO:0006811">
    <property type="term" value="P:monoatomic ion transport"/>
    <property type="evidence" value="ECO:0007669"/>
    <property type="project" value="UniProtKB-KW"/>
</dbReference>
<evidence type="ECO:0000256" key="1">
    <source>
        <dbReference type="ARBA" id="ARBA00004571"/>
    </source>
</evidence>
<dbReference type="PANTHER" id="PTHR33619">
    <property type="entry name" value="POLYSACCHARIDE EXPORT PROTEIN GFCE-RELATED"/>
    <property type="match status" value="1"/>
</dbReference>
<gene>
    <name evidence="17" type="ORF">SAMN05216258_10481</name>
</gene>
<evidence type="ECO:0000256" key="5">
    <source>
        <dbReference type="ARBA" id="ARBA00022597"/>
    </source>
</evidence>
<dbReference type="PANTHER" id="PTHR33619:SF3">
    <property type="entry name" value="POLYSACCHARIDE EXPORT PROTEIN GFCE-RELATED"/>
    <property type="match status" value="1"/>
</dbReference>
<evidence type="ECO:0000256" key="10">
    <source>
        <dbReference type="ARBA" id="ARBA00023114"/>
    </source>
</evidence>
<dbReference type="PROSITE" id="PS51257">
    <property type="entry name" value="PROKAR_LIPOPROTEIN"/>
    <property type="match status" value="1"/>
</dbReference>
<keyword evidence="18" id="KW-1185">Reference proteome</keyword>
<evidence type="ECO:0000313" key="17">
    <source>
        <dbReference type="EMBL" id="SFI06549.1"/>
    </source>
</evidence>
<keyword evidence="9" id="KW-0406">Ion transport</keyword>
<protein>
    <submittedName>
        <fullName evidence="17">Polysaccharide export outer membrane protein</fullName>
    </submittedName>
</protein>
<reference evidence="17 18" key="1">
    <citation type="submission" date="2016-10" db="EMBL/GenBank/DDBJ databases">
        <authorList>
            <person name="de Groot N.N."/>
        </authorList>
    </citation>
    <scope>NUCLEOTIDE SEQUENCE [LARGE SCALE GENOMIC DNA]</scope>
    <source>
        <strain evidence="17 18">CGMCC 1.11030</strain>
    </source>
</reference>
<keyword evidence="14" id="KW-0449">Lipoprotein</keyword>
<evidence type="ECO:0000259" key="16">
    <source>
        <dbReference type="Pfam" id="PF22461"/>
    </source>
</evidence>
<dbReference type="Pfam" id="PF02563">
    <property type="entry name" value="Poly_export"/>
    <property type="match status" value="1"/>
</dbReference>
<evidence type="ECO:0000256" key="6">
    <source>
        <dbReference type="ARBA" id="ARBA00022692"/>
    </source>
</evidence>
<dbReference type="Gene3D" id="3.10.560.10">
    <property type="entry name" value="Outer membrane lipoprotein wza domain like"/>
    <property type="match status" value="2"/>
</dbReference>
<evidence type="ECO:0000256" key="12">
    <source>
        <dbReference type="ARBA" id="ARBA00023139"/>
    </source>
</evidence>
<keyword evidence="10" id="KW-0626">Porin</keyword>
<dbReference type="STRING" id="1114924.SAMN05216258_10481"/>
<dbReference type="InterPro" id="IPR054765">
    <property type="entry name" value="SLBB_dom"/>
</dbReference>
<sequence>MRVSAVLAVLALGGCGLIYTAPNVYEEGDGRGFASDSTSDVQVIPMTFETALEANLTAYVPQRLPEAFRPQPNPSPGRVGAGDVSMPNLPEIDAVSTGSGPEFELPPTATALQPPAGDVPVNLPDPIEQTPYRIGVSDVVLLSTNTSGATLEDVPSLLNAQSSRQGYVVQDDGAIAIPDVGRVRISGMTIEEAEAEIFQALVAQRLDPSFSLEIAEFNSQRVSVGGAVRSPRVQPISLKPLSLTEALQLAGGVESEDLDYAVVRLFRDGQVYQAPVRALYGTDALTDVQLQDGDAIFVDADYDLSQARAYFEEQLRLRQFQLQEREFVFQQRRAEIDDAQYAVTLADFELRKAQLRQQLNQMRVQIGQYDLARNTDARSEAQAQRQAFQDRVSMGAVRRDYVYTAGELRSLTRTPLPFESRSNLADILLGVGSPNIQYADYEEIYVIRMNLTPAAPGSVTAYRLDASNAASLSTATVFEMRPNDIVFVAEQPITSWGRTINQLVPNLIGQAATLANATN</sequence>
<keyword evidence="5" id="KW-0762">Sugar transport</keyword>
<dbReference type="InterPro" id="IPR003715">
    <property type="entry name" value="Poly_export_N"/>
</dbReference>
<evidence type="ECO:0000256" key="7">
    <source>
        <dbReference type="ARBA" id="ARBA00022729"/>
    </source>
</evidence>
<keyword evidence="13" id="KW-0998">Cell outer membrane</keyword>
<dbReference type="GO" id="GO:0015288">
    <property type="term" value="F:porin activity"/>
    <property type="evidence" value="ECO:0007669"/>
    <property type="project" value="UniProtKB-KW"/>
</dbReference>
<keyword evidence="3" id="KW-0813">Transport</keyword>
<dbReference type="RefSeq" id="WP_177236194.1">
    <property type="nucleotide sequence ID" value="NZ_FOQH01000004.1"/>
</dbReference>
<keyword evidence="6" id="KW-0812">Transmembrane</keyword>
<dbReference type="Pfam" id="PF22461">
    <property type="entry name" value="SLBB_2"/>
    <property type="match status" value="1"/>
</dbReference>
<dbReference type="GO" id="GO:0015159">
    <property type="term" value="F:polysaccharide transmembrane transporter activity"/>
    <property type="evidence" value="ECO:0007669"/>
    <property type="project" value="InterPro"/>
</dbReference>
<proteinExistence type="inferred from homology"/>
<evidence type="ECO:0000256" key="4">
    <source>
        <dbReference type="ARBA" id="ARBA00022452"/>
    </source>
</evidence>
<dbReference type="Gene3D" id="3.30.1950.10">
    <property type="entry name" value="wza like domain"/>
    <property type="match status" value="1"/>
</dbReference>
<dbReference type="GO" id="GO:0009279">
    <property type="term" value="C:cell outer membrane"/>
    <property type="evidence" value="ECO:0007669"/>
    <property type="project" value="UniProtKB-SubCell"/>
</dbReference>
<evidence type="ECO:0000256" key="3">
    <source>
        <dbReference type="ARBA" id="ARBA00022448"/>
    </source>
</evidence>
<evidence type="ECO:0000256" key="2">
    <source>
        <dbReference type="ARBA" id="ARBA00009450"/>
    </source>
</evidence>
<dbReference type="AlphaFoldDB" id="A0A1I3F5P0"/>
<keyword evidence="4" id="KW-1134">Transmembrane beta strand</keyword>
<keyword evidence="8" id="KW-0625">Polysaccharide transport</keyword>
<name>A0A1I3F5P0_9RHOB</name>
<comment type="subcellular location">
    <subcellularLocation>
        <location evidence="1">Cell outer membrane</location>
        <topology evidence="1">Multi-pass membrane protein</topology>
    </subcellularLocation>
</comment>
<keyword evidence="11" id="KW-0472">Membrane</keyword>
<evidence type="ECO:0000259" key="15">
    <source>
        <dbReference type="Pfam" id="PF02563"/>
    </source>
</evidence>
<dbReference type="InterPro" id="IPR049712">
    <property type="entry name" value="Poly_export"/>
</dbReference>
<feature type="domain" description="SLBB" evidence="16">
    <location>
        <begin position="220"/>
        <end position="298"/>
    </location>
</feature>
<dbReference type="Proteomes" id="UP000199377">
    <property type="component" value="Unassembled WGS sequence"/>
</dbReference>
<feature type="domain" description="Polysaccharide export protein N-terminal" evidence="15">
    <location>
        <begin position="129"/>
        <end position="214"/>
    </location>
</feature>
<evidence type="ECO:0000313" key="18">
    <source>
        <dbReference type="Proteomes" id="UP000199377"/>
    </source>
</evidence>
<evidence type="ECO:0000256" key="9">
    <source>
        <dbReference type="ARBA" id="ARBA00023065"/>
    </source>
</evidence>
<organism evidence="17 18">
    <name type="scientific">Albimonas pacifica</name>
    <dbReference type="NCBI Taxonomy" id="1114924"/>
    <lineage>
        <taxon>Bacteria</taxon>
        <taxon>Pseudomonadati</taxon>
        <taxon>Pseudomonadota</taxon>
        <taxon>Alphaproteobacteria</taxon>
        <taxon>Rhodobacterales</taxon>
        <taxon>Paracoccaceae</taxon>
        <taxon>Albimonas</taxon>
    </lineage>
</organism>
<evidence type="ECO:0000256" key="8">
    <source>
        <dbReference type="ARBA" id="ARBA00023047"/>
    </source>
</evidence>
<comment type="similarity">
    <text evidence="2">Belongs to the BexD/CtrA/VexA family.</text>
</comment>
<evidence type="ECO:0000256" key="13">
    <source>
        <dbReference type="ARBA" id="ARBA00023237"/>
    </source>
</evidence>
<evidence type="ECO:0000256" key="14">
    <source>
        <dbReference type="ARBA" id="ARBA00023288"/>
    </source>
</evidence>
<dbReference type="GO" id="GO:0046930">
    <property type="term" value="C:pore complex"/>
    <property type="evidence" value="ECO:0007669"/>
    <property type="project" value="UniProtKB-KW"/>
</dbReference>